<dbReference type="NCBIfam" id="TIGR01168">
    <property type="entry name" value="YSIRK_signal"/>
    <property type="match status" value="1"/>
</dbReference>
<keyword evidence="2" id="KW-0134">Cell wall</keyword>
<feature type="region of interest" description="Disordered" evidence="6">
    <location>
        <begin position="865"/>
        <end position="889"/>
    </location>
</feature>
<keyword evidence="7" id="KW-0472">Membrane</keyword>
<dbReference type="InterPro" id="IPR005877">
    <property type="entry name" value="YSIRK_signal_dom"/>
</dbReference>
<keyword evidence="7" id="KW-0812">Transmembrane</keyword>
<dbReference type="InterPro" id="IPR044055">
    <property type="entry name" value="RibLong"/>
</dbReference>
<evidence type="ECO:0000256" key="3">
    <source>
        <dbReference type="ARBA" id="ARBA00022525"/>
    </source>
</evidence>
<feature type="compositionally biased region" description="Polar residues" evidence="6">
    <location>
        <begin position="194"/>
        <end position="214"/>
    </location>
</feature>
<keyword evidence="5" id="KW-0572">Peptidoglycan-anchor</keyword>
<feature type="compositionally biased region" description="Polar residues" evidence="6">
    <location>
        <begin position="1324"/>
        <end position="1351"/>
    </location>
</feature>
<dbReference type="Pfam" id="PF04650">
    <property type="entry name" value="YSIRK_signal"/>
    <property type="match status" value="1"/>
</dbReference>
<dbReference type="Pfam" id="PF08428">
    <property type="entry name" value="Rib"/>
    <property type="match status" value="5"/>
</dbReference>
<dbReference type="Pfam" id="PF18957">
    <property type="entry name" value="RibLong"/>
    <property type="match status" value="1"/>
</dbReference>
<evidence type="ECO:0000313" key="10">
    <source>
        <dbReference type="Proteomes" id="UP000246800"/>
    </source>
</evidence>
<feature type="compositionally biased region" description="Polar residues" evidence="6">
    <location>
        <begin position="141"/>
        <end position="172"/>
    </location>
</feature>
<keyword evidence="3" id="KW-0964">Secreted</keyword>
<dbReference type="Proteomes" id="UP000246800">
    <property type="component" value="Unassembled WGS sequence"/>
</dbReference>
<name>A0A317YVX2_STAPS</name>
<proteinExistence type="predicted"/>
<dbReference type="RefSeq" id="WP_110179126.1">
    <property type="nucleotide sequence ID" value="NZ_QEIT01000004.1"/>
</dbReference>
<feature type="compositionally biased region" description="Basic and acidic residues" evidence="6">
    <location>
        <begin position="1304"/>
        <end position="1316"/>
    </location>
</feature>
<accession>A0A317YVX2</accession>
<feature type="compositionally biased region" description="Low complexity" evidence="6">
    <location>
        <begin position="173"/>
        <end position="193"/>
    </location>
</feature>
<evidence type="ECO:0000256" key="5">
    <source>
        <dbReference type="ARBA" id="ARBA00023088"/>
    </source>
</evidence>
<feature type="region of interest" description="Disordered" evidence="6">
    <location>
        <begin position="79"/>
        <end position="216"/>
    </location>
</feature>
<evidence type="ECO:0000256" key="2">
    <source>
        <dbReference type="ARBA" id="ARBA00022512"/>
    </source>
</evidence>
<sequence>MNKSRTKHFNFLSKRQNRYAIRHFSAGTVSVLVGVAFLLGVHTSDASAAEQDQTSEAKQNLLDASAIFGALTEMNEKVAQVTPTEKNLSSVEEMRDKSTTGNGPSITSPQTVEQNNAVQPTATPINDTENSTEAPMKEQSNDAQTTDESNNATQKNNTEPQANNEISARNAKTTAYLTSETFTTATSTTDMPTQKQEYPSLENPTNQSQTNRAQPPTMEAPKLAEGLDNLLKNSTFESMYVTTRNQFDKETASKTKAWPSDVVPENQVEILADAIQNGYIKSVNDVTNKAHTLSGRAWMLDHGTPTTIANGLTPVPEGTKVYLRWIDQDGATSPIYTAKTTSRLSAADGNQVGPGAYAFDLRTGWIDAKGKHHVYRAVKGQYYKIWINDFRTKDGNIATMLRVAGGYVPGTYVDSVTYNNMGQFPLIGTNMQRTGIFMTTIPSEQYLISKHYVKDTKGAAANPAVTIIENNFVSGKVWIETGAGDYVNSATGPNHNAKDVVASGYKVVMSSLTDQGAKAYDAQVNRLPKKDRAEAARQLLIKHPEYIAATVEGITNEWGRYTLRFPKGTFNKDHLYGYVLDFDGEIVKTYSGFTSPEFRRPNYNLTVTPQTAPYYRPVRRAWVNVNFAVIEAPQSQIEIKEFDATSNPAHRGQTATIDIIGMPKTSLLTRVQWKDSSGSIVEDSGPVFTEEEAEHIAEFVIPSSAKSGEVYTVQLVVGNHIVASDSLIVHVNEEAATYHPIYLSTTVESGQRVTIPAPKNMDGKPLLDGTTFEKGHHVPTWALVNGDGSITVKPGEKVAEGEYDIPVIVTYPDGSKNTIFAPVTVEEKQPMASQYEPITTGVSKPFGNPVMPTDVTDSIQVPNYPLEGQQPTVTVDDESQLPDGTTEGYKDIDVTVTYPDGTKDRVKVPVVTEQQLDSDKYDPVATGILKPFGTPTTEEDVIKLVEIPKYPTDLTQPKVTVTVPNTLPDGQTPGKVDVDVTVTYPDGSTDHISVPVWTNKHLDKDKYNPITTGVSKPFGIPVTPTDVTDSIQVPNYPLEGQQLTVTVDDETQLPDGTTEGHKDIDVTVTYPDGTRDHIKVPVVTEKQPDNEKYEPTTNGITKKYGIPTTEDEVIDIVRIPYFPVDGVQPIVTVNDPRLLPNGQKEGQINVPVTVTYPDGTKDLMTVPVITGKQAENEKYDPITLGVTKDYGDPTTANDVTKSIQIPTYPAGGEQPIATADDESQLPDGTVEGKVDIPVTVTYPDGTQDHITVPVFTNQQRDNQKYEPASKAVTKIHGISVTGTDMTDTKKNHNYPAGGEQPKVTVKDDDQLSEGKVDSTVGADNVTTTDDLSSVTAASHGHQTSVQTTKENQSVHDEEVTIPTVAHVSTIMTGVVKGEQEATDIVARPHVETTRLPSISARATVKQLPETGENNEQSGVLLGGFIAFMGSLLLFGRRRKPKKD</sequence>
<comment type="caution">
    <text evidence="9">The sequence shown here is derived from an EMBL/GenBank/DDBJ whole genome shotgun (WGS) entry which is preliminary data.</text>
</comment>
<feature type="compositionally biased region" description="Polar residues" evidence="6">
    <location>
        <begin position="99"/>
        <end position="133"/>
    </location>
</feature>
<dbReference type="NCBIfam" id="NF038186">
    <property type="entry name" value="YPDG_rpt"/>
    <property type="match status" value="1"/>
</dbReference>
<reference evidence="9 10" key="1">
    <citation type="journal article" date="2018" name="Vet. Microbiol.">
        <title>Clonal diversity and geographic distribution of methicillin-resistant Staphylococcus pseudintermedius from Australian animals: Discovery of novel sequence types.</title>
        <authorList>
            <person name="Worthing K.A."/>
            <person name="Abraham S."/>
            <person name="Coombs G.W."/>
            <person name="Pang S."/>
            <person name="Saputra S."/>
            <person name="Jordan D."/>
            <person name="Trott D.J."/>
            <person name="Norris J.M."/>
        </authorList>
    </citation>
    <scope>NUCLEOTIDE SEQUENCE [LARGE SCALE GENOMIC DNA]</scope>
    <source>
        <strain evidence="9 10">ST525 1</strain>
    </source>
</reference>
<protein>
    <submittedName>
        <fullName evidence="9">Adhesin</fullName>
    </submittedName>
</protein>
<evidence type="ECO:0000259" key="8">
    <source>
        <dbReference type="PROSITE" id="PS50847"/>
    </source>
</evidence>
<feature type="domain" description="Gram-positive cocci surface proteins LPxTG" evidence="8">
    <location>
        <begin position="1407"/>
        <end position="1443"/>
    </location>
</feature>
<dbReference type="InterPro" id="IPR059115">
    <property type="entry name" value="Rib"/>
</dbReference>
<keyword evidence="4" id="KW-0732">Signal</keyword>
<feature type="compositionally biased region" description="Polar residues" evidence="6">
    <location>
        <begin position="81"/>
        <end position="90"/>
    </location>
</feature>
<evidence type="ECO:0000313" key="9">
    <source>
        <dbReference type="EMBL" id="PWZ77341.1"/>
    </source>
</evidence>
<gene>
    <name evidence="9" type="ORF">DD902_00435</name>
</gene>
<dbReference type="EMBL" id="QEIT01000004">
    <property type="protein sequence ID" value="PWZ77341.1"/>
    <property type="molecule type" value="Genomic_DNA"/>
</dbReference>
<comment type="subcellular location">
    <subcellularLocation>
        <location evidence="1">Secreted</location>
        <location evidence="1">Cell wall</location>
        <topology evidence="1">Peptidoglycan-anchor</topology>
    </subcellularLocation>
</comment>
<feature type="region of interest" description="Disordered" evidence="6">
    <location>
        <begin position="1283"/>
        <end position="1356"/>
    </location>
</feature>
<dbReference type="InterPro" id="IPR019931">
    <property type="entry name" value="LPXTG_anchor"/>
</dbReference>
<evidence type="ECO:0000256" key="1">
    <source>
        <dbReference type="ARBA" id="ARBA00004168"/>
    </source>
</evidence>
<dbReference type="NCBIfam" id="TIGR01167">
    <property type="entry name" value="LPXTG_anchor"/>
    <property type="match status" value="1"/>
</dbReference>
<evidence type="ECO:0000256" key="6">
    <source>
        <dbReference type="SAM" id="MobiDB-lite"/>
    </source>
</evidence>
<feature type="transmembrane region" description="Helical" evidence="7">
    <location>
        <begin position="1417"/>
        <end position="1435"/>
    </location>
</feature>
<organism evidence="9 10">
    <name type="scientific">Staphylococcus pseudintermedius</name>
    <dbReference type="NCBI Taxonomy" id="283734"/>
    <lineage>
        <taxon>Bacteria</taxon>
        <taxon>Bacillati</taxon>
        <taxon>Bacillota</taxon>
        <taxon>Bacilli</taxon>
        <taxon>Bacillales</taxon>
        <taxon>Staphylococcaceae</taxon>
        <taxon>Staphylococcus</taxon>
        <taxon>Staphylococcus intermedius group</taxon>
    </lineage>
</organism>
<evidence type="ECO:0000256" key="4">
    <source>
        <dbReference type="ARBA" id="ARBA00022729"/>
    </source>
</evidence>
<keyword evidence="7" id="KW-1133">Transmembrane helix</keyword>
<dbReference type="PROSITE" id="PS50847">
    <property type="entry name" value="GRAM_POS_ANCHORING"/>
    <property type="match status" value="1"/>
</dbReference>
<evidence type="ECO:0000256" key="7">
    <source>
        <dbReference type="SAM" id="Phobius"/>
    </source>
</evidence>
<dbReference type="Pfam" id="PF00746">
    <property type="entry name" value="Gram_pos_anchor"/>
    <property type="match status" value="1"/>
</dbReference>